<reference evidence="14" key="2">
    <citation type="submission" date="2020-09" db="EMBL/GenBank/DDBJ databases">
        <authorList>
            <person name="Sun Q."/>
            <person name="Ohkuma M."/>
        </authorList>
    </citation>
    <scope>NUCLEOTIDE SEQUENCE</scope>
    <source>
        <strain evidence="14">JCM 3131</strain>
    </source>
</reference>
<dbReference type="PRINTS" id="PR00132">
    <property type="entry name" value="GLHYDRLASE2"/>
</dbReference>
<evidence type="ECO:0000313" key="14">
    <source>
        <dbReference type="EMBL" id="GGQ74593.1"/>
    </source>
</evidence>
<dbReference type="PROSITE" id="PS00719">
    <property type="entry name" value="GLYCOSYL_HYDROL_F2_1"/>
    <property type="match status" value="1"/>
</dbReference>
<dbReference type="InterPro" id="IPR023232">
    <property type="entry name" value="Glyco_hydro_2_AS"/>
</dbReference>
<proteinExistence type="inferred from homology"/>
<dbReference type="SUPFAM" id="SSF51445">
    <property type="entry name" value="(Trans)glycosidases"/>
    <property type="match status" value="1"/>
</dbReference>
<dbReference type="InterPro" id="IPR017853">
    <property type="entry name" value="GH"/>
</dbReference>
<keyword evidence="7" id="KW-1015">Disulfide bond</keyword>
<dbReference type="Gene3D" id="2.70.98.10">
    <property type="match status" value="1"/>
</dbReference>
<dbReference type="InterPro" id="IPR006102">
    <property type="entry name" value="Ig-like_GH2"/>
</dbReference>
<dbReference type="InterPro" id="IPR006101">
    <property type="entry name" value="Glyco_hydro_2"/>
</dbReference>
<gene>
    <name evidence="14" type="ORF">GCM10010145_50380</name>
</gene>
<organism evidence="14 15">
    <name type="scientific">Streptomyces ruber</name>
    <dbReference type="NCBI Taxonomy" id="83378"/>
    <lineage>
        <taxon>Bacteria</taxon>
        <taxon>Bacillati</taxon>
        <taxon>Actinomycetota</taxon>
        <taxon>Actinomycetes</taxon>
        <taxon>Kitasatosporales</taxon>
        <taxon>Streptomycetaceae</taxon>
        <taxon>Streptomyces</taxon>
    </lineage>
</organism>
<dbReference type="PROSITE" id="PS51318">
    <property type="entry name" value="TAT"/>
    <property type="match status" value="1"/>
</dbReference>
<keyword evidence="8 10" id="KW-0326">Glycosidase</keyword>
<evidence type="ECO:0000256" key="2">
    <source>
        <dbReference type="ARBA" id="ARBA00007401"/>
    </source>
</evidence>
<dbReference type="InterPro" id="IPR013783">
    <property type="entry name" value="Ig-like_fold"/>
</dbReference>
<evidence type="ECO:0000256" key="6">
    <source>
        <dbReference type="ARBA" id="ARBA00022801"/>
    </source>
</evidence>
<evidence type="ECO:0000256" key="1">
    <source>
        <dbReference type="ARBA" id="ARBA00001412"/>
    </source>
</evidence>
<dbReference type="InterPro" id="IPR013320">
    <property type="entry name" value="ConA-like_dom_sf"/>
</dbReference>
<evidence type="ECO:0000256" key="11">
    <source>
        <dbReference type="SAM" id="MobiDB-lite"/>
    </source>
</evidence>
<dbReference type="GO" id="GO:0004565">
    <property type="term" value="F:beta-galactosidase activity"/>
    <property type="evidence" value="ECO:0007669"/>
    <property type="project" value="UniProtKB-EC"/>
</dbReference>
<dbReference type="InterPro" id="IPR014718">
    <property type="entry name" value="GH-type_carb-bd"/>
</dbReference>
<dbReference type="InterPro" id="IPR006103">
    <property type="entry name" value="Glyco_hydro_2_cat"/>
</dbReference>
<dbReference type="EC" id="3.2.1.23" evidence="3 10"/>
<dbReference type="InterPro" id="IPR011013">
    <property type="entry name" value="Gal_mutarotase_sf_dom"/>
</dbReference>
<feature type="region of interest" description="Disordered" evidence="11">
    <location>
        <begin position="1"/>
        <end position="36"/>
    </location>
</feature>
<evidence type="ECO:0000256" key="9">
    <source>
        <dbReference type="ARBA" id="ARBA00032230"/>
    </source>
</evidence>
<dbReference type="Pfam" id="PF02836">
    <property type="entry name" value="Glyco_hydro_2_C"/>
    <property type="match status" value="2"/>
</dbReference>
<dbReference type="PANTHER" id="PTHR46323">
    <property type="entry name" value="BETA-GALACTOSIDASE"/>
    <property type="match status" value="1"/>
</dbReference>
<dbReference type="SUPFAM" id="SSF74650">
    <property type="entry name" value="Galactose mutarotase-like"/>
    <property type="match status" value="1"/>
</dbReference>
<dbReference type="InterPro" id="IPR023230">
    <property type="entry name" value="Glyco_hydro_2_CS"/>
</dbReference>
<dbReference type="SUPFAM" id="SSF49303">
    <property type="entry name" value="beta-Galactosidase/glucuronidase domain"/>
    <property type="match status" value="2"/>
</dbReference>
<dbReference type="Gene3D" id="2.60.120.260">
    <property type="entry name" value="Galactose-binding domain-like"/>
    <property type="match status" value="1"/>
</dbReference>
<dbReference type="SUPFAM" id="SSF49785">
    <property type="entry name" value="Galactose-binding domain-like"/>
    <property type="match status" value="1"/>
</dbReference>
<evidence type="ECO:0000256" key="3">
    <source>
        <dbReference type="ARBA" id="ARBA00012756"/>
    </source>
</evidence>
<evidence type="ECO:0000256" key="5">
    <source>
        <dbReference type="ARBA" id="ARBA00022729"/>
    </source>
</evidence>
<keyword evidence="5" id="KW-0732">Signal</keyword>
<dbReference type="GO" id="GO:0005990">
    <property type="term" value="P:lactose catabolic process"/>
    <property type="evidence" value="ECO:0007669"/>
    <property type="project" value="TreeGrafter"/>
</dbReference>
<keyword evidence="15" id="KW-1185">Reference proteome</keyword>
<dbReference type="RefSeq" id="WP_189219119.1">
    <property type="nucleotide sequence ID" value="NZ_BMQK01000013.1"/>
</dbReference>
<evidence type="ECO:0000259" key="12">
    <source>
        <dbReference type="SMART" id="SM00560"/>
    </source>
</evidence>
<comment type="catalytic activity">
    <reaction evidence="1 10">
        <text>Hydrolysis of terminal non-reducing beta-D-galactose residues in beta-D-galactosides.</text>
        <dbReference type="EC" id="3.2.1.23"/>
    </reaction>
</comment>
<dbReference type="Gene3D" id="2.60.40.10">
    <property type="entry name" value="Immunoglobulins"/>
    <property type="match status" value="2"/>
</dbReference>
<name>A0A918BK15_9ACTN</name>
<evidence type="ECO:0000256" key="8">
    <source>
        <dbReference type="ARBA" id="ARBA00023295"/>
    </source>
</evidence>
<dbReference type="InterPro" id="IPR004199">
    <property type="entry name" value="B-gal_small/dom_5"/>
</dbReference>
<dbReference type="InterPro" id="IPR050347">
    <property type="entry name" value="Bact_Beta-galactosidase"/>
</dbReference>
<dbReference type="Gene3D" id="3.20.20.80">
    <property type="entry name" value="Glycosidases"/>
    <property type="match status" value="2"/>
</dbReference>
<keyword evidence="6 10" id="KW-0378">Hydrolase</keyword>
<dbReference type="Proteomes" id="UP000620156">
    <property type="component" value="Unassembled WGS sequence"/>
</dbReference>
<reference evidence="14" key="1">
    <citation type="journal article" date="2014" name="Int. J. Syst. Evol. Microbiol.">
        <title>Complete genome sequence of Corynebacterium casei LMG S-19264T (=DSM 44701T), isolated from a smear-ripened cheese.</title>
        <authorList>
            <consortium name="US DOE Joint Genome Institute (JGI-PGF)"/>
            <person name="Walter F."/>
            <person name="Albersmeier A."/>
            <person name="Kalinowski J."/>
            <person name="Ruckert C."/>
        </authorList>
    </citation>
    <scope>NUCLEOTIDE SEQUENCE</scope>
    <source>
        <strain evidence="14">JCM 3131</strain>
    </source>
</reference>
<comment type="caution">
    <text evidence="14">The sequence shown here is derived from an EMBL/GenBank/DDBJ whole genome shotgun (WGS) entry which is preliminary data.</text>
</comment>
<evidence type="ECO:0000256" key="7">
    <source>
        <dbReference type="ARBA" id="ARBA00023157"/>
    </source>
</evidence>
<dbReference type="Pfam" id="PF13385">
    <property type="entry name" value="Laminin_G_3"/>
    <property type="match status" value="1"/>
</dbReference>
<accession>A0A918BK15</accession>
<feature type="compositionally biased region" description="Low complexity" evidence="11">
    <location>
        <begin position="7"/>
        <end position="34"/>
    </location>
</feature>
<dbReference type="InterPro" id="IPR008979">
    <property type="entry name" value="Galactose-bd-like_sf"/>
</dbReference>
<evidence type="ECO:0000313" key="15">
    <source>
        <dbReference type="Proteomes" id="UP000620156"/>
    </source>
</evidence>
<dbReference type="SMART" id="SM00560">
    <property type="entry name" value="LamGL"/>
    <property type="match status" value="1"/>
</dbReference>
<dbReference type="SMART" id="SM01038">
    <property type="entry name" value="Bgal_small_N"/>
    <property type="match status" value="1"/>
</dbReference>
<dbReference type="Pfam" id="PF00703">
    <property type="entry name" value="Glyco_hydro_2"/>
    <property type="match status" value="1"/>
</dbReference>
<dbReference type="GO" id="GO:0009341">
    <property type="term" value="C:beta-galactosidase complex"/>
    <property type="evidence" value="ECO:0007669"/>
    <property type="project" value="InterPro"/>
</dbReference>
<dbReference type="Pfam" id="PF02929">
    <property type="entry name" value="Bgal_small_N"/>
    <property type="match status" value="1"/>
</dbReference>
<dbReference type="PROSITE" id="PS00608">
    <property type="entry name" value="GLYCOSYL_HYDROL_F2_2"/>
    <property type="match status" value="1"/>
</dbReference>
<dbReference type="InterPro" id="IPR036156">
    <property type="entry name" value="Beta-gal/glucu_dom_sf"/>
</dbReference>
<evidence type="ECO:0000259" key="13">
    <source>
        <dbReference type="SMART" id="SM01038"/>
    </source>
</evidence>
<protein>
    <recommendedName>
        <fullName evidence="4 10">Beta-galactosidase</fullName>
        <ecNumber evidence="3 10">3.2.1.23</ecNumber>
    </recommendedName>
    <alternativeName>
        <fullName evidence="9 10">Lactase</fullName>
    </alternativeName>
</protein>
<dbReference type="EMBL" id="BMQK01000013">
    <property type="protein sequence ID" value="GGQ74593.1"/>
    <property type="molecule type" value="Genomic_DNA"/>
</dbReference>
<dbReference type="Pfam" id="PF16353">
    <property type="entry name" value="LacZ_4"/>
    <property type="match status" value="1"/>
</dbReference>
<dbReference type="InterPro" id="IPR006311">
    <property type="entry name" value="TAT_signal"/>
</dbReference>
<feature type="domain" description="LamG-like jellyroll fold" evidence="12">
    <location>
        <begin position="693"/>
        <end position="823"/>
    </location>
</feature>
<comment type="similarity">
    <text evidence="2 10">Belongs to the glycosyl hydrolase 2 family.</text>
</comment>
<dbReference type="GO" id="GO:0030246">
    <property type="term" value="F:carbohydrate binding"/>
    <property type="evidence" value="ECO:0007669"/>
    <property type="project" value="InterPro"/>
</dbReference>
<feature type="domain" description="Beta galactosidase small chain/" evidence="13">
    <location>
        <begin position="1035"/>
        <end position="1313"/>
    </location>
</feature>
<feature type="region of interest" description="Disordered" evidence="11">
    <location>
        <begin position="1068"/>
        <end position="1089"/>
    </location>
</feature>
<dbReference type="InterPro" id="IPR032312">
    <property type="entry name" value="LacZ_4"/>
</dbReference>
<evidence type="ECO:0000256" key="4">
    <source>
        <dbReference type="ARBA" id="ARBA00013303"/>
    </source>
</evidence>
<dbReference type="InterPro" id="IPR006558">
    <property type="entry name" value="LamG-like"/>
</dbReference>
<dbReference type="Gene3D" id="2.60.120.200">
    <property type="match status" value="1"/>
</dbReference>
<evidence type="ECO:0000256" key="10">
    <source>
        <dbReference type="RuleBase" id="RU361154"/>
    </source>
</evidence>
<sequence>MSHPHDSQPSPASSSNSRSLPLPVSPASPTTRPPVSRRRLLEGGAALLGALSLSASPFAAYAAGRPGAQAPGDAAAPEWNDGFAVFRVGTEPPHTTLMPYGSVRQALDADRTRSPYRLSLDGKWRFAYADRPEDRDADFHRTDLDDSAWDTIPVPSAWQLHGYDFPIYVNITYPWWGPNGLGEDAQPPAAPTRYNPVGQYRRAFTVPEGWSGRRTFLHFEGVKSAHYVWINGELAGYHEDSYTPAEYDITPYLKSGTNQIAVEVYRYSDGDWLEDQDMIRLSGIFRSVYLYSTPTVHLRDFKLDTPLGDGYRAAELAVTASVRAYGGEGGGRYSVETQLYDARGHAVWPRPLRQDADLASVPAGEDVTVRASRAVPAPRLWSAEDPYLYTAVLQLRDPAGKVTETVSHRVGLREFALKDGLMRINGQPVSFRGTNRHEMHPDRGTALTRADMVRDIEIVKRLNMNSVRTSHYPNNPLWLELADEYGLYIVDETNLETHGVRDEYPGDHPEWRAACVARAQNMVHRDKNHASVVIWSLGNEAGTGSTFVAMHDWIRSYDPTRVIQYEGDDRPGISDIRSRMYESPARVEARAQDTADTRPYVMIEYAHAMGNSNGNFKKYWDVVRRYDVLQGGWIWDFVDQSLTTPTPTRTLFTETGPARLRGEIQNASGTFDRRKGLTGGTVFARDEGLDLTGALTLEAWITPHVTGFHQPILAKGDTQYALKQTDRQLEFFLYGGGQWTTASWALPDDWTGREHHVAGVYDAAAGTLTLHVDGQVRAVRTTTRGPDVNTAPLSLATDVDNPTREFSGTIRRARVYARALTAAELASDRRGPGDEGVRFWFDAATVKTAEKRARERSFFAYGGDWGDNPNDGAFVADGVVTADRGHTGKAAEVKRVYQTISAVPASGTLTATARDVTLTNENLFTDLREFDGRWSLVADGEVVRSGKLTRAQLDVKPLSSKRITVPYRLPDRPAPGTEFFLELSFTTKEPTKWAKAGFEVAGAQLPVDAGVPPVEPVPLADVPALRYEDGDASVTVRGRGFSVTVDKGSGVITSYEARGARLIETGPVPNFWRAPTDNDRGNGQHTRNQTWRDAGARREVTDVRVRALGDRAVVIEVGGTLPTTVTSSFTTTYTVFGNGEIKVDNTVRPGAASLPYLPEVGTLLFLPGRLDRLRWYGRGPEENHWDRNTGTDVGVYSGTVSGQWTPYIRPQENGNRTDVRWIALTGRDGSGLLVSGDPLSDAPLLEVNASHFTPEDLSAGVRHDYQLTPREEVVLRVNHRQMGVGGDNSWGAHTHDEFKLPASRDYAYSYRLRPLTGVDGAMAASRRPTATDPAE</sequence>
<dbReference type="InterPro" id="IPR006104">
    <property type="entry name" value="Glyco_hydro_2_N"/>
</dbReference>
<dbReference type="Pfam" id="PF02837">
    <property type="entry name" value="Glyco_hydro_2_N"/>
    <property type="match status" value="1"/>
</dbReference>
<dbReference type="SUPFAM" id="SSF49899">
    <property type="entry name" value="Concanavalin A-like lectins/glucanases"/>
    <property type="match status" value="1"/>
</dbReference>
<dbReference type="PANTHER" id="PTHR46323:SF2">
    <property type="entry name" value="BETA-GALACTOSIDASE"/>
    <property type="match status" value="1"/>
</dbReference>